<accession>B8CHC2</accession>
<proteinExistence type="predicted"/>
<dbReference type="Proteomes" id="UP000000753">
    <property type="component" value="Chromosome"/>
</dbReference>
<dbReference type="STRING" id="225849.swp_0067"/>
<evidence type="ECO:0000313" key="1">
    <source>
        <dbReference type="EMBL" id="ACJ26914.1"/>
    </source>
</evidence>
<name>B8CHC2_SHEPW</name>
<protein>
    <submittedName>
        <fullName evidence="1">Uncharacterized protein</fullName>
    </submittedName>
</protein>
<dbReference type="OrthoDB" id="6465020at2"/>
<dbReference type="HOGENOM" id="CLU_190004_0_0_6"/>
<dbReference type="AlphaFoldDB" id="B8CHC2"/>
<dbReference type="EMBL" id="CP000472">
    <property type="protein sequence ID" value="ACJ26914.1"/>
    <property type="molecule type" value="Genomic_DNA"/>
</dbReference>
<keyword evidence="2" id="KW-1185">Reference proteome</keyword>
<reference evidence="1 2" key="1">
    <citation type="journal article" date="2008" name="PLoS ONE">
        <title>Environmental adaptation: genomic analysis of the piezotolerant and psychrotolerant deep-sea iron reducing bacterium Shewanella piezotolerans WP3.</title>
        <authorList>
            <person name="Wang F."/>
            <person name="Wang J."/>
            <person name="Jian H."/>
            <person name="Zhang B."/>
            <person name="Li S."/>
            <person name="Wang F."/>
            <person name="Zeng X."/>
            <person name="Gao L."/>
            <person name="Bartlett D.H."/>
            <person name="Yu J."/>
            <person name="Hu S."/>
            <person name="Xiao X."/>
        </authorList>
    </citation>
    <scope>NUCLEOTIDE SEQUENCE [LARGE SCALE GENOMIC DNA]</scope>
    <source>
        <strain evidence="2">WP3 / JCM 13877</strain>
    </source>
</reference>
<organism evidence="1 2">
    <name type="scientific">Shewanella piezotolerans (strain WP3 / JCM 13877)</name>
    <dbReference type="NCBI Taxonomy" id="225849"/>
    <lineage>
        <taxon>Bacteria</taxon>
        <taxon>Pseudomonadati</taxon>
        <taxon>Pseudomonadota</taxon>
        <taxon>Gammaproteobacteria</taxon>
        <taxon>Alteromonadales</taxon>
        <taxon>Shewanellaceae</taxon>
        <taxon>Shewanella</taxon>
    </lineage>
</organism>
<dbReference type="InterPro" id="IPR036692">
    <property type="entry name" value="Shew3726-like_sf"/>
</dbReference>
<sequence length="92" mass="10437">MNQSILFPDLQDWEQSSQVIVFHAQQQGMNIECRIGIAKLAALSGTNLTVTDQDIAIKALAVFETYRFDIEEEVEQLIEHEQFDELGRVIVG</sequence>
<dbReference type="eggNOG" id="ENOG50331AY">
    <property type="taxonomic scope" value="Bacteria"/>
</dbReference>
<dbReference type="KEGG" id="swp:swp_0067"/>
<gene>
    <name evidence="1" type="ordered locus">swp_0067</name>
</gene>
<dbReference type="RefSeq" id="WP_020910298.1">
    <property type="nucleotide sequence ID" value="NC_011566.1"/>
</dbReference>
<dbReference type="Pfam" id="PF07369">
    <property type="entry name" value="DUF1488"/>
    <property type="match status" value="1"/>
</dbReference>
<dbReference type="SUPFAM" id="SSF160272">
    <property type="entry name" value="Shew3726-like"/>
    <property type="match status" value="1"/>
</dbReference>
<evidence type="ECO:0000313" key="2">
    <source>
        <dbReference type="Proteomes" id="UP000000753"/>
    </source>
</evidence>
<dbReference type="Gene3D" id="3.30.160.140">
    <property type="entry name" value="Shew3726-like"/>
    <property type="match status" value="1"/>
</dbReference>
<dbReference type="InterPro" id="IPR009962">
    <property type="entry name" value="DUF1488"/>
</dbReference>